<feature type="compositionally biased region" description="Low complexity" evidence="1">
    <location>
        <begin position="61"/>
        <end position="79"/>
    </location>
</feature>
<evidence type="ECO:0000313" key="3">
    <source>
        <dbReference type="EMBL" id="MCD5309906.1"/>
    </source>
</evidence>
<dbReference type="RefSeq" id="WP_231438821.1">
    <property type="nucleotide sequence ID" value="NZ_JAJOMB010000001.1"/>
</dbReference>
<comment type="caution">
    <text evidence="3">The sequence shown here is derived from an EMBL/GenBank/DDBJ whole genome shotgun (WGS) entry which is preliminary data.</text>
</comment>
<gene>
    <name evidence="3" type="ORF">LR394_03295</name>
</gene>
<evidence type="ECO:0000256" key="1">
    <source>
        <dbReference type="SAM" id="MobiDB-lite"/>
    </source>
</evidence>
<feature type="region of interest" description="Disordered" evidence="1">
    <location>
        <begin position="1"/>
        <end position="235"/>
    </location>
</feature>
<evidence type="ECO:0000256" key="2">
    <source>
        <dbReference type="SAM" id="Phobius"/>
    </source>
</evidence>
<dbReference type="Proteomes" id="UP001138997">
    <property type="component" value="Unassembled WGS sequence"/>
</dbReference>
<reference evidence="3" key="1">
    <citation type="submission" date="2021-11" db="EMBL/GenBank/DDBJ databases">
        <title>Streptomyces corallinus and Kineosporia corallina sp. nov., two new coral-derived marine actinobacteria.</title>
        <authorList>
            <person name="Buangrab K."/>
            <person name="Sutthacheep M."/>
            <person name="Yeemin T."/>
            <person name="Harunari E."/>
            <person name="Igarashi Y."/>
            <person name="Sripreechasak P."/>
            <person name="Kanchanasin P."/>
            <person name="Tanasupawat S."/>
            <person name="Phongsopitanun W."/>
        </authorList>
    </citation>
    <scope>NUCLEOTIDE SEQUENCE</scope>
    <source>
        <strain evidence="3">JCM 31032</strain>
    </source>
</reference>
<feature type="compositionally biased region" description="Basic and acidic residues" evidence="1">
    <location>
        <begin position="11"/>
        <end position="20"/>
    </location>
</feature>
<feature type="transmembrane region" description="Helical" evidence="2">
    <location>
        <begin position="498"/>
        <end position="519"/>
    </location>
</feature>
<organism evidence="3 4">
    <name type="scientific">Kineosporia babensis</name>
    <dbReference type="NCBI Taxonomy" id="499548"/>
    <lineage>
        <taxon>Bacteria</taxon>
        <taxon>Bacillati</taxon>
        <taxon>Actinomycetota</taxon>
        <taxon>Actinomycetes</taxon>
        <taxon>Kineosporiales</taxon>
        <taxon>Kineosporiaceae</taxon>
        <taxon>Kineosporia</taxon>
    </lineage>
</organism>
<feature type="transmembrane region" description="Helical" evidence="2">
    <location>
        <begin position="410"/>
        <end position="430"/>
    </location>
</feature>
<feature type="compositionally biased region" description="Low complexity" evidence="1">
    <location>
        <begin position="90"/>
        <end position="128"/>
    </location>
</feature>
<name>A0A9X1NAV8_9ACTN</name>
<proteinExistence type="predicted"/>
<feature type="compositionally biased region" description="Basic and acidic residues" evidence="1">
    <location>
        <begin position="80"/>
        <end position="89"/>
    </location>
</feature>
<dbReference type="AlphaFoldDB" id="A0A9X1NAV8"/>
<feature type="region of interest" description="Disordered" evidence="1">
    <location>
        <begin position="592"/>
        <end position="611"/>
    </location>
</feature>
<evidence type="ECO:0008006" key="5">
    <source>
        <dbReference type="Google" id="ProtNLM"/>
    </source>
</evidence>
<feature type="transmembrane region" description="Helical" evidence="2">
    <location>
        <begin position="470"/>
        <end position="491"/>
    </location>
</feature>
<sequence>MTRDSASGKGPETDPAKEVTEAPEATDASTDKSAAGSEATKPVAVDTTSDEPGDTQDTTDEGALGAAGSGASEVAAAETADPKAGEAKTGDAAATGSDADAVKADAAAAGTTSSDAAASSDSSDSGSSPDLTLKPLPTAPGNQKAADSDAADSQAGTATTGTSAAAATTASPAVAATDSAAATSPAEATTASAVSDATNDAPATSPAEATTASPVSDATNDAPATTAGSDSTDGVEVISSDEATTASAGSEPPAGQTEKHSTLFPLVGTLVALAAIAALLIGSMALPIAKSAPEGVPVGVAGSDEELRGQLTTLMEQIGDQLGGDGTFKVSQFDSRDELQAATEDREVYGGFFLNVDTAEAEMLIATAGGIEVSDALQAVASALQQQAQIPVTVTDVVEQPTDDLRGKGLSAAALPLAIATALPVFGLIALYRRRPLAQLGGAVLASVFTGLTIGAVLTYGSGSTAGGNFVLLSAGLAAGTLATTLILLGIHALTGRIGLGVGTALLIVFGAPLAGLSVPPEWLPDPWGTIGQILPPGATATVLRSMAFFEGGGSRAALLVMVMWAVVGLMLLALGTLLNRSNQRLEQLQADEEAARQEVDLDDDKAPATV</sequence>
<feature type="compositionally biased region" description="Polar residues" evidence="1">
    <location>
        <begin position="217"/>
        <end position="232"/>
    </location>
</feature>
<feature type="transmembrane region" description="Helical" evidence="2">
    <location>
        <begin position="437"/>
        <end position="458"/>
    </location>
</feature>
<keyword evidence="2" id="KW-1133">Transmembrane helix</keyword>
<evidence type="ECO:0000313" key="4">
    <source>
        <dbReference type="Proteomes" id="UP001138997"/>
    </source>
</evidence>
<keyword evidence="2" id="KW-0812">Transmembrane</keyword>
<keyword evidence="2" id="KW-0472">Membrane</keyword>
<dbReference type="EMBL" id="JAJOMB010000001">
    <property type="protein sequence ID" value="MCD5309906.1"/>
    <property type="molecule type" value="Genomic_DNA"/>
</dbReference>
<protein>
    <recommendedName>
        <fullName evidence="5">ABC transporter permease</fullName>
    </recommendedName>
</protein>
<keyword evidence="4" id="KW-1185">Reference proteome</keyword>
<accession>A0A9X1NAV8</accession>
<feature type="transmembrane region" description="Helical" evidence="2">
    <location>
        <begin position="263"/>
        <end position="289"/>
    </location>
</feature>
<feature type="transmembrane region" description="Helical" evidence="2">
    <location>
        <begin position="557"/>
        <end position="579"/>
    </location>
</feature>
<feature type="compositionally biased region" description="Low complexity" evidence="1">
    <location>
        <begin position="151"/>
        <end position="216"/>
    </location>
</feature>
<feature type="compositionally biased region" description="Acidic residues" evidence="1">
    <location>
        <begin position="48"/>
        <end position="60"/>
    </location>
</feature>